<dbReference type="SUPFAM" id="SSF52540">
    <property type="entry name" value="P-loop containing nucleoside triphosphate hydrolases"/>
    <property type="match status" value="1"/>
</dbReference>
<evidence type="ECO:0000256" key="2">
    <source>
        <dbReference type="ARBA" id="ARBA00022741"/>
    </source>
</evidence>
<dbReference type="InterPro" id="IPR003439">
    <property type="entry name" value="ABC_transporter-like_ATP-bd"/>
</dbReference>
<keyword evidence="2" id="KW-0547">Nucleotide-binding</keyword>
<dbReference type="Pfam" id="PF00005">
    <property type="entry name" value="ABC_tran"/>
    <property type="match status" value="1"/>
</dbReference>
<dbReference type="eggNOG" id="COG1136">
    <property type="taxonomic scope" value="Bacteria"/>
</dbReference>
<dbReference type="PANTHER" id="PTHR24220">
    <property type="entry name" value="IMPORT ATP-BINDING PROTEIN"/>
    <property type="match status" value="1"/>
</dbReference>
<feature type="domain" description="ABC transporter" evidence="4">
    <location>
        <begin position="8"/>
        <end position="247"/>
    </location>
</feature>
<dbReference type="SMART" id="SM00382">
    <property type="entry name" value="AAA"/>
    <property type="match status" value="1"/>
</dbReference>
<dbReference type="GO" id="GO:0005886">
    <property type="term" value="C:plasma membrane"/>
    <property type="evidence" value="ECO:0007669"/>
    <property type="project" value="TreeGrafter"/>
</dbReference>
<dbReference type="Proteomes" id="UP000051984">
    <property type="component" value="Unassembled WGS sequence"/>
</dbReference>
<dbReference type="EMBL" id="AZCT01000009">
    <property type="protein sequence ID" value="KRK12244.1"/>
    <property type="molecule type" value="Genomic_DNA"/>
</dbReference>
<dbReference type="PANTHER" id="PTHR24220:SF692">
    <property type="entry name" value="ABC TRANSPORTER DOMAIN-CONTAINING PROTEIN"/>
    <property type="match status" value="1"/>
</dbReference>
<evidence type="ECO:0000256" key="3">
    <source>
        <dbReference type="ARBA" id="ARBA00022840"/>
    </source>
</evidence>
<dbReference type="PROSITE" id="PS50893">
    <property type="entry name" value="ABC_TRANSPORTER_2"/>
    <property type="match status" value="1"/>
</dbReference>
<dbReference type="GO" id="GO:0016887">
    <property type="term" value="F:ATP hydrolysis activity"/>
    <property type="evidence" value="ECO:0007669"/>
    <property type="project" value="InterPro"/>
</dbReference>
<keyword evidence="3 5" id="KW-0067">ATP-binding</keyword>
<dbReference type="Gene3D" id="3.40.50.300">
    <property type="entry name" value="P-loop containing nucleotide triphosphate hydrolases"/>
    <property type="match status" value="1"/>
</dbReference>
<evidence type="ECO:0000313" key="6">
    <source>
        <dbReference type="Proteomes" id="UP000051984"/>
    </source>
</evidence>
<gene>
    <name evidence="5" type="ORF">FD51_GL003001</name>
</gene>
<evidence type="ECO:0000313" key="5">
    <source>
        <dbReference type="EMBL" id="KRK12244.1"/>
    </source>
</evidence>
<name>A0A0R1EZF6_LACZE</name>
<dbReference type="InterPro" id="IPR027417">
    <property type="entry name" value="P-loop_NTPase"/>
</dbReference>
<evidence type="ECO:0000256" key="1">
    <source>
        <dbReference type="ARBA" id="ARBA00022448"/>
    </source>
</evidence>
<dbReference type="AlphaFoldDB" id="A0A0R1EZF6"/>
<dbReference type="PATRIC" id="fig|1423816.3.peg.3116"/>
<evidence type="ECO:0000259" key="4">
    <source>
        <dbReference type="PROSITE" id="PS50893"/>
    </source>
</evidence>
<dbReference type="InterPro" id="IPR003593">
    <property type="entry name" value="AAA+_ATPase"/>
</dbReference>
<reference evidence="5 6" key="1">
    <citation type="journal article" date="2015" name="Genome Announc.">
        <title>Expanding the biotechnology potential of lactobacilli through comparative genomics of 213 strains and associated genera.</title>
        <authorList>
            <person name="Sun Z."/>
            <person name="Harris H.M."/>
            <person name="McCann A."/>
            <person name="Guo C."/>
            <person name="Argimon S."/>
            <person name="Zhang W."/>
            <person name="Yang X."/>
            <person name="Jeffery I.B."/>
            <person name="Cooney J.C."/>
            <person name="Kagawa T.F."/>
            <person name="Liu W."/>
            <person name="Song Y."/>
            <person name="Salvetti E."/>
            <person name="Wrobel A."/>
            <person name="Rasinkangas P."/>
            <person name="Parkhill J."/>
            <person name="Rea M.C."/>
            <person name="O'Sullivan O."/>
            <person name="Ritari J."/>
            <person name="Douillard F.P."/>
            <person name="Paul Ross R."/>
            <person name="Yang R."/>
            <person name="Briner A.E."/>
            <person name="Felis G.E."/>
            <person name="de Vos W.M."/>
            <person name="Barrangou R."/>
            <person name="Klaenhammer T.R."/>
            <person name="Caufield P.W."/>
            <person name="Cui Y."/>
            <person name="Zhang H."/>
            <person name="O'Toole P.W."/>
        </authorList>
    </citation>
    <scope>NUCLEOTIDE SEQUENCE [LARGE SCALE GENOMIC DNA]</scope>
    <source>
        <strain evidence="5 6">DSM 20178</strain>
    </source>
</reference>
<organism evidence="5 6">
    <name type="scientific">Lacticaseibacillus zeae DSM 20178 = KCTC 3804</name>
    <dbReference type="NCBI Taxonomy" id="1423816"/>
    <lineage>
        <taxon>Bacteria</taxon>
        <taxon>Bacillati</taxon>
        <taxon>Bacillota</taxon>
        <taxon>Bacilli</taxon>
        <taxon>Lactobacillales</taxon>
        <taxon>Lactobacillaceae</taxon>
        <taxon>Lacticaseibacillus</taxon>
    </lineage>
</organism>
<dbReference type="InterPro" id="IPR017911">
    <property type="entry name" value="MacB-like_ATP-bd"/>
</dbReference>
<dbReference type="InterPro" id="IPR017871">
    <property type="entry name" value="ABC_transporter-like_CS"/>
</dbReference>
<comment type="caution">
    <text evidence="5">The sequence shown here is derived from an EMBL/GenBank/DDBJ whole genome shotgun (WGS) entry which is preliminary data.</text>
</comment>
<protein>
    <submittedName>
        <fullName evidence="5">ABC transporter ATP-binding protein</fullName>
    </submittedName>
</protein>
<keyword evidence="1" id="KW-0813">Transport</keyword>
<sequence>MPVMTVILKAIDVRKSVKRQGSRGEEFEILHGIDLEASAGEFVSFVGPSGSGKTTLLRCLSGLSRPTYGEVQINGQLLSKLSERKMAILRRNTISYIFQSYNLLPALPAYDNIVLPLQLAHQKVTREAVQQLMNDLQFKADLSQLPAALSGGEQQKVAIARALMMHAKVIFADEPTGALDSISRQVIFARLRALADSGVCVVMVTHDIEQAAHTDRAVILHDGRIDAVFNHPTEQALFAAMRESEKVAP</sequence>
<dbReference type="InterPro" id="IPR015854">
    <property type="entry name" value="ABC_transpr_LolD-like"/>
</dbReference>
<accession>A0A0R1EZF6</accession>
<dbReference type="CDD" id="cd03255">
    <property type="entry name" value="ABC_MJ0796_LolCDE_FtsE"/>
    <property type="match status" value="1"/>
</dbReference>
<dbReference type="GO" id="GO:0005524">
    <property type="term" value="F:ATP binding"/>
    <property type="evidence" value="ECO:0007669"/>
    <property type="project" value="UniProtKB-KW"/>
</dbReference>
<proteinExistence type="predicted"/>
<dbReference type="GO" id="GO:0022857">
    <property type="term" value="F:transmembrane transporter activity"/>
    <property type="evidence" value="ECO:0007669"/>
    <property type="project" value="TreeGrafter"/>
</dbReference>
<dbReference type="PROSITE" id="PS00211">
    <property type="entry name" value="ABC_TRANSPORTER_1"/>
    <property type="match status" value="1"/>
</dbReference>